<dbReference type="RefSeq" id="WP_041347320.1">
    <property type="nucleotide sequence ID" value="NZ_CP069280.1"/>
</dbReference>
<dbReference type="InterPro" id="IPR000836">
    <property type="entry name" value="PRTase_dom"/>
</dbReference>
<evidence type="ECO:0000313" key="8">
    <source>
        <dbReference type="EMBL" id="QRI52726.1"/>
    </source>
</evidence>
<comment type="function">
    <text evidence="6">Also displays a weak uracil phosphoribosyltransferase activity which is not physiologically significant.</text>
</comment>
<dbReference type="NCBIfam" id="NF003545">
    <property type="entry name" value="PRK05205.1-1"/>
    <property type="match status" value="1"/>
</dbReference>
<dbReference type="PANTHER" id="PTHR11608">
    <property type="entry name" value="BIFUNCTIONAL PROTEIN PYRR"/>
    <property type="match status" value="1"/>
</dbReference>
<dbReference type="GO" id="GO:0003723">
    <property type="term" value="F:RNA binding"/>
    <property type="evidence" value="ECO:0007669"/>
    <property type="project" value="UniProtKB-UniRule"/>
</dbReference>
<comment type="catalytic activity">
    <reaction evidence="6">
        <text>UMP + diphosphate = 5-phospho-alpha-D-ribose 1-diphosphate + uracil</text>
        <dbReference type="Rhea" id="RHEA:13017"/>
        <dbReference type="ChEBI" id="CHEBI:17568"/>
        <dbReference type="ChEBI" id="CHEBI:33019"/>
        <dbReference type="ChEBI" id="CHEBI:57865"/>
        <dbReference type="ChEBI" id="CHEBI:58017"/>
        <dbReference type="EC" id="2.4.2.9"/>
    </reaction>
</comment>
<evidence type="ECO:0000256" key="4">
    <source>
        <dbReference type="ARBA" id="ARBA00023015"/>
    </source>
</evidence>
<dbReference type="NCBIfam" id="NF003549">
    <property type="entry name" value="PRK05205.1-5"/>
    <property type="match status" value="1"/>
</dbReference>
<dbReference type="Gene3D" id="3.40.50.2020">
    <property type="match status" value="1"/>
</dbReference>
<comment type="subunit">
    <text evidence="6">Homodimer and homohexamer; in equilibrium.</text>
</comment>
<evidence type="ECO:0000256" key="1">
    <source>
        <dbReference type="ARBA" id="ARBA00005565"/>
    </source>
</evidence>
<keyword evidence="6" id="KW-0694">RNA-binding</keyword>
<gene>
    <name evidence="6 8" type="primary">pyrR</name>
    <name evidence="8" type="ORF">JQS73_14975</name>
</gene>
<proteinExistence type="inferred from homology"/>
<keyword evidence="6 8" id="KW-0328">Glycosyltransferase</keyword>
<accession>A0ABD7CI59</accession>
<dbReference type="EC" id="2.4.2.9" evidence="6"/>
<dbReference type="Proteomes" id="UP000663464">
    <property type="component" value="Chromosome"/>
</dbReference>
<dbReference type="FunFam" id="3.40.50.2020:FF:000020">
    <property type="entry name" value="Bifunctional protein PyrR"/>
    <property type="match status" value="1"/>
</dbReference>
<dbReference type="InterPro" id="IPR029057">
    <property type="entry name" value="PRTase-like"/>
</dbReference>
<sequence length="182" mass="20379">MNLKAIIMDEVKIKRSITRISHEIIEKNKGGQDIVLVGIKRRGVPIAKRIAENIKNFEGIDTPVGTLDISLYRDDLSELSQDPIVKNNKLDVDIKDKKIILVDDVIYTGRTVRAAIQAIFDNGRPGKIQLAVLVDRGHRELPIRPDYVGKNIPTSLSEAILVELNEIDGNDSVKILVHPLYK</sequence>
<evidence type="ECO:0000256" key="5">
    <source>
        <dbReference type="ARBA" id="ARBA00023163"/>
    </source>
</evidence>
<keyword evidence="2 6" id="KW-0806">Transcription termination</keyword>
<comment type="function">
    <text evidence="6">Regulates transcriptional attenuation of the pyrimidine nucleotide (pyr) operon by binding in a uridine-dependent manner to specific sites on pyr mRNA. This disrupts an antiterminator hairpin in the RNA and favors formation of a downstream transcription terminator, leading to a reduced expression of downstream genes.</text>
</comment>
<dbReference type="CDD" id="cd06223">
    <property type="entry name" value="PRTases_typeI"/>
    <property type="match status" value="1"/>
</dbReference>
<evidence type="ECO:0000256" key="3">
    <source>
        <dbReference type="ARBA" id="ARBA00022679"/>
    </source>
</evidence>
<dbReference type="Pfam" id="PF00156">
    <property type="entry name" value="Pribosyltran"/>
    <property type="match status" value="1"/>
</dbReference>
<comment type="similarity">
    <text evidence="1 6">Belongs to the purine/pyrimidine phosphoribosyltransferase family. PyrR subfamily.</text>
</comment>
<dbReference type="HAMAP" id="MF_01219">
    <property type="entry name" value="PyrR"/>
    <property type="match status" value="1"/>
</dbReference>
<evidence type="ECO:0000256" key="6">
    <source>
        <dbReference type="HAMAP-Rule" id="MF_01219"/>
    </source>
</evidence>
<keyword evidence="4 6" id="KW-0805">Transcription regulation</keyword>
<evidence type="ECO:0000313" key="9">
    <source>
        <dbReference type="Proteomes" id="UP000663464"/>
    </source>
</evidence>
<keyword evidence="5 6" id="KW-0804">Transcription</keyword>
<dbReference type="InterPro" id="IPR050137">
    <property type="entry name" value="PyrR_bifunctional"/>
</dbReference>
<dbReference type="EMBL" id="CP069280">
    <property type="protein sequence ID" value="QRI52726.1"/>
    <property type="molecule type" value="Genomic_DNA"/>
</dbReference>
<evidence type="ECO:0000259" key="7">
    <source>
        <dbReference type="Pfam" id="PF00156"/>
    </source>
</evidence>
<dbReference type="NCBIfam" id="NF003548">
    <property type="entry name" value="PRK05205.1-4"/>
    <property type="match status" value="1"/>
</dbReference>
<dbReference type="GO" id="GO:0006353">
    <property type="term" value="P:DNA-templated transcription termination"/>
    <property type="evidence" value="ECO:0007669"/>
    <property type="project" value="UniProtKB-UniRule"/>
</dbReference>
<name>A0ABD7CI59_CLOBO</name>
<dbReference type="GO" id="GO:0004845">
    <property type="term" value="F:uracil phosphoribosyltransferase activity"/>
    <property type="evidence" value="ECO:0007669"/>
    <property type="project" value="UniProtKB-UniRule"/>
</dbReference>
<evidence type="ECO:0000256" key="2">
    <source>
        <dbReference type="ARBA" id="ARBA00022472"/>
    </source>
</evidence>
<organism evidence="8 9">
    <name type="scientific">Clostridium botulinum</name>
    <dbReference type="NCBI Taxonomy" id="1491"/>
    <lineage>
        <taxon>Bacteria</taxon>
        <taxon>Bacillati</taxon>
        <taxon>Bacillota</taxon>
        <taxon>Clostridia</taxon>
        <taxon>Eubacteriales</taxon>
        <taxon>Clostridiaceae</taxon>
        <taxon>Clostridium</taxon>
    </lineage>
</organism>
<dbReference type="PANTHER" id="PTHR11608:SF0">
    <property type="entry name" value="BIFUNCTIONAL PROTEIN PYRR"/>
    <property type="match status" value="1"/>
</dbReference>
<feature type="short sequence motif" description="PRPP-binding" evidence="6">
    <location>
        <begin position="99"/>
        <end position="111"/>
    </location>
</feature>
<feature type="domain" description="Phosphoribosyltransferase" evidence="7">
    <location>
        <begin position="12"/>
        <end position="153"/>
    </location>
</feature>
<keyword evidence="3 6" id="KW-0808">Transferase</keyword>
<dbReference type="InterPro" id="IPR023050">
    <property type="entry name" value="PyrR"/>
</dbReference>
<dbReference type="SUPFAM" id="SSF53271">
    <property type="entry name" value="PRTase-like"/>
    <property type="match status" value="1"/>
</dbReference>
<reference evidence="8 9" key="1">
    <citation type="journal article" date="2014" name="J. Infect. Dis.">
        <title>Molecular characterization of a novel botulinum neurotoxin type H gene.</title>
        <authorList>
            <person name="Dover N."/>
            <person name="Barash J.R."/>
            <person name="Hill K.K."/>
            <person name="Xie G."/>
            <person name="Arnon S.S."/>
        </authorList>
    </citation>
    <scope>NUCLEOTIDE SEQUENCE [LARGE SCALE GENOMIC DNA]</scope>
    <source>
        <strain evidence="8 9">IBCA10-7060</strain>
    </source>
</reference>
<protein>
    <recommendedName>
        <fullName evidence="6">Bifunctional protein PyrR</fullName>
    </recommendedName>
    <domain>
        <recommendedName>
            <fullName evidence="6">Pyrimidine operon regulatory protein</fullName>
        </recommendedName>
    </domain>
    <domain>
        <recommendedName>
            <fullName evidence="6">Uracil phosphoribosyltransferase</fullName>
            <shortName evidence="6">UPRTase</shortName>
            <ecNumber evidence="6">2.4.2.9</ecNumber>
        </recommendedName>
    </domain>
</protein>
<dbReference type="AlphaFoldDB" id="A0ABD7CI59"/>